<proteinExistence type="predicted"/>
<dbReference type="RefSeq" id="WP_125003203.1">
    <property type="nucleotide sequence ID" value="NZ_BHYK01000017.1"/>
</dbReference>
<reference evidence="1 2" key="1">
    <citation type="submission" date="2018-11" db="EMBL/GenBank/DDBJ databases">
        <title>Genome sequencing and assembly of Clostridium tagluense strain A121.</title>
        <authorList>
            <person name="Murakami T."/>
            <person name="Segawa T."/>
            <person name="Shcherbakova V.A."/>
            <person name="Mori H."/>
            <person name="Yoshimura Y."/>
        </authorList>
    </citation>
    <scope>NUCLEOTIDE SEQUENCE [LARGE SCALE GENOMIC DNA]</scope>
    <source>
        <strain evidence="1 2">A121</strain>
    </source>
</reference>
<dbReference type="EMBL" id="BHYK01000017">
    <property type="protein sequence ID" value="GCD11409.1"/>
    <property type="molecule type" value="Genomic_DNA"/>
</dbReference>
<evidence type="ECO:0000313" key="1">
    <source>
        <dbReference type="EMBL" id="GCD11409.1"/>
    </source>
</evidence>
<accession>A0A401UPE2</accession>
<dbReference type="AlphaFoldDB" id="A0A401UPE2"/>
<protein>
    <submittedName>
        <fullName evidence="1">Uncharacterized protein</fullName>
    </submittedName>
</protein>
<keyword evidence="2" id="KW-1185">Reference proteome</keyword>
<evidence type="ECO:0000313" key="2">
    <source>
        <dbReference type="Proteomes" id="UP000287872"/>
    </source>
</evidence>
<sequence>MGFDKKIMMEYKELEEAYNLSLEDVFNMGVTCYRKVLEEKEKECELIDSNELLKHLEELEICRQSIILNLINEEITNQDKLRTVLKLRDVVEFVENSLNESEGK</sequence>
<organism evidence="1 2">
    <name type="scientific">Clostridium tagluense</name>
    <dbReference type="NCBI Taxonomy" id="360422"/>
    <lineage>
        <taxon>Bacteria</taxon>
        <taxon>Bacillati</taxon>
        <taxon>Bacillota</taxon>
        <taxon>Clostridia</taxon>
        <taxon>Eubacteriales</taxon>
        <taxon>Clostridiaceae</taxon>
        <taxon>Clostridium</taxon>
    </lineage>
</organism>
<dbReference type="Proteomes" id="UP000287872">
    <property type="component" value="Unassembled WGS sequence"/>
</dbReference>
<name>A0A401UPE2_9CLOT</name>
<gene>
    <name evidence="1" type="ORF">Ctaglu_30320</name>
</gene>
<comment type="caution">
    <text evidence="1">The sequence shown here is derived from an EMBL/GenBank/DDBJ whole genome shotgun (WGS) entry which is preliminary data.</text>
</comment>